<evidence type="ECO:0000313" key="4">
    <source>
        <dbReference type="Proteomes" id="UP001596972"/>
    </source>
</evidence>
<keyword evidence="1" id="KW-0175">Coiled coil</keyword>
<evidence type="ECO:0000313" key="3">
    <source>
        <dbReference type="EMBL" id="MFD0900567.1"/>
    </source>
</evidence>
<keyword evidence="2" id="KW-1133">Transmembrane helix</keyword>
<proteinExistence type="predicted"/>
<accession>A0ABW3EK59</accession>
<protein>
    <submittedName>
        <fullName evidence="3">Uncharacterized protein</fullName>
    </submittedName>
</protein>
<evidence type="ECO:0000256" key="1">
    <source>
        <dbReference type="SAM" id="Coils"/>
    </source>
</evidence>
<dbReference type="EMBL" id="JBHTJA010000012">
    <property type="protein sequence ID" value="MFD0900567.1"/>
    <property type="molecule type" value="Genomic_DNA"/>
</dbReference>
<keyword evidence="4" id="KW-1185">Reference proteome</keyword>
<sequence length="158" mass="18714">MWTLLVDETAIITLQTGWPETERFYLMQLVAILIAIPPGYLIFKRWVQPKTLRRREEVLRQIAEEQAHQSALRAHMAAMSREADRRAAIREAAEREAMREAIWEAEQKRERMAERARQAAEQEAIKIKRQAEEDVRRADEDLRRIRHLGPEDGYWLPD</sequence>
<evidence type="ECO:0000256" key="2">
    <source>
        <dbReference type="SAM" id="Phobius"/>
    </source>
</evidence>
<comment type="caution">
    <text evidence="3">The sequence shown here is derived from an EMBL/GenBank/DDBJ whole genome shotgun (WGS) entry which is preliminary data.</text>
</comment>
<dbReference type="Proteomes" id="UP001596972">
    <property type="component" value="Unassembled WGS sequence"/>
</dbReference>
<feature type="transmembrane region" description="Helical" evidence="2">
    <location>
        <begin position="24"/>
        <end position="43"/>
    </location>
</feature>
<reference evidence="4" key="1">
    <citation type="journal article" date="2019" name="Int. J. Syst. Evol. Microbiol.">
        <title>The Global Catalogue of Microorganisms (GCM) 10K type strain sequencing project: providing services to taxonomists for standard genome sequencing and annotation.</title>
        <authorList>
            <consortium name="The Broad Institute Genomics Platform"/>
            <consortium name="The Broad Institute Genome Sequencing Center for Infectious Disease"/>
            <person name="Wu L."/>
            <person name="Ma J."/>
        </authorList>
    </citation>
    <scope>NUCLEOTIDE SEQUENCE [LARGE SCALE GENOMIC DNA]</scope>
    <source>
        <strain evidence="4">JCM 31202</strain>
    </source>
</reference>
<gene>
    <name evidence="3" type="ORF">ACFQ11_09215</name>
</gene>
<keyword evidence="2" id="KW-0472">Membrane</keyword>
<name>A0ABW3EK59_9ACTN</name>
<feature type="coiled-coil region" evidence="1">
    <location>
        <begin position="95"/>
        <end position="148"/>
    </location>
</feature>
<keyword evidence="2" id="KW-0812">Transmembrane</keyword>
<organism evidence="3 4">
    <name type="scientific">Actinomadura sediminis</name>
    <dbReference type="NCBI Taxonomy" id="1038904"/>
    <lineage>
        <taxon>Bacteria</taxon>
        <taxon>Bacillati</taxon>
        <taxon>Actinomycetota</taxon>
        <taxon>Actinomycetes</taxon>
        <taxon>Streptosporangiales</taxon>
        <taxon>Thermomonosporaceae</taxon>
        <taxon>Actinomadura</taxon>
    </lineage>
</organism>